<protein>
    <submittedName>
        <fullName evidence="2">Uncharacterized protein</fullName>
    </submittedName>
</protein>
<reference evidence="2" key="2">
    <citation type="submission" date="2013-09" db="EMBL/GenBank/DDBJ databases">
        <title>Draft genome sequence of Alistipes putredinis (DSM 17216).</title>
        <authorList>
            <person name="Sudarsanam P."/>
            <person name="Ley R."/>
            <person name="Guruge J."/>
            <person name="Turnbaugh P.J."/>
            <person name="Mahowald M."/>
            <person name="Liep D."/>
            <person name="Gordon J."/>
        </authorList>
    </citation>
    <scope>NUCLEOTIDE SEQUENCE</scope>
    <source>
        <strain evidence="2">DSM 17216</strain>
    </source>
</reference>
<feature type="region of interest" description="Disordered" evidence="1">
    <location>
        <begin position="45"/>
        <end position="67"/>
    </location>
</feature>
<evidence type="ECO:0000313" key="3">
    <source>
        <dbReference type="Proteomes" id="UP000005819"/>
    </source>
</evidence>
<gene>
    <name evidence="2" type="ORF">ALIPUT_00357</name>
</gene>
<accession>B0MSX0</accession>
<name>B0MSX0_9BACT</name>
<evidence type="ECO:0000313" key="2">
    <source>
        <dbReference type="EMBL" id="EDS04486.1"/>
    </source>
</evidence>
<dbReference type="HOGENOM" id="CLU_2802896_0_0_10"/>
<reference evidence="2" key="1">
    <citation type="submission" date="2007-10" db="EMBL/GenBank/DDBJ databases">
        <authorList>
            <person name="Fulton L."/>
            <person name="Clifton S."/>
            <person name="Fulton B."/>
            <person name="Xu J."/>
            <person name="Minx P."/>
            <person name="Pepin K.H."/>
            <person name="Johnson M."/>
            <person name="Thiruvilangam P."/>
            <person name="Bhonagiri V."/>
            <person name="Nash W.E."/>
            <person name="Mardis E.R."/>
            <person name="Wilson R.K."/>
        </authorList>
    </citation>
    <scope>NUCLEOTIDE SEQUENCE [LARGE SCALE GENOMIC DNA]</scope>
    <source>
        <strain evidence="2">DSM 17216</strain>
    </source>
</reference>
<dbReference type="EMBL" id="ABFK02000016">
    <property type="protein sequence ID" value="EDS04486.1"/>
    <property type="molecule type" value="Genomic_DNA"/>
</dbReference>
<dbReference type="AlphaFoldDB" id="B0MSX0"/>
<comment type="caution">
    <text evidence="2">The sequence shown here is derived from an EMBL/GenBank/DDBJ whole genome shotgun (WGS) entry which is preliminary data.</text>
</comment>
<keyword evidence="3" id="KW-1185">Reference proteome</keyword>
<sequence length="67" mass="7577">MNKRPSDDGWNIEKYNNCLIGIPGDYVPESFRQVMYDGSHYRQNTALPTNHLPANRPIKAGSDTKSP</sequence>
<proteinExistence type="predicted"/>
<organism evidence="2 3">
    <name type="scientific">Alistipes putredinis DSM 17216</name>
    <dbReference type="NCBI Taxonomy" id="445970"/>
    <lineage>
        <taxon>Bacteria</taxon>
        <taxon>Pseudomonadati</taxon>
        <taxon>Bacteroidota</taxon>
        <taxon>Bacteroidia</taxon>
        <taxon>Bacteroidales</taxon>
        <taxon>Rikenellaceae</taxon>
        <taxon>Alistipes</taxon>
    </lineage>
</organism>
<evidence type="ECO:0000256" key="1">
    <source>
        <dbReference type="SAM" id="MobiDB-lite"/>
    </source>
</evidence>
<dbReference type="Proteomes" id="UP000005819">
    <property type="component" value="Unassembled WGS sequence"/>
</dbReference>